<evidence type="ECO:0000256" key="8">
    <source>
        <dbReference type="SAM" id="SignalP"/>
    </source>
</evidence>
<feature type="domain" description="GOLD" evidence="9">
    <location>
        <begin position="82"/>
        <end position="149"/>
    </location>
</feature>
<keyword evidence="5 7" id="KW-1133">Transmembrane helix</keyword>
<organism evidence="10 11">
    <name type="scientific">Tegillarca granosa</name>
    <name type="common">Malaysian cockle</name>
    <name type="synonym">Anadara granosa</name>
    <dbReference type="NCBI Taxonomy" id="220873"/>
    <lineage>
        <taxon>Eukaryota</taxon>
        <taxon>Metazoa</taxon>
        <taxon>Spiralia</taxon>
        <taxon>Lophotrochozoa</taxon>
        <taxon>Mollusca</taxon>
        <taxon>Bivalvia</taxon>
        <taxon>Autobranchia</taxon>
        <taxon>Pteriomorphia</taxon>
        <taxon>Arcoida</taxon>
        <taxon>Arcoidea</taxon>
        <taxon>Arcidae</taxon>
        <taxon>Tegillarca</taxon>
    </lineage>
</organism>
<evidence type="ECO:0000313" key="10">
    <source>
        <dbReference type="EMBL" id="KAJ8320814.1"/>
    </source>
</evidence>
<protein>
    <recommendedName>
        <fullName evidence="9">GOLD domain-containing protein</fullName>
    </recommendedName>
</protein>
<evidence type="ECO:0000256" key="7">
    <source>
        <dbReference type="SAM" id="Phobius"/>
    </source>
</evidence>
<evidence type="ECO:0000256" key="2">
    <source>
        <dbReference type="ARBA" id="ARBA00007104"/>
    </source>
</evidence>
<feature type="chain" id="PRO_5047522097" description="GOLD domain-containing protein" evidence="8">
    <location>
        <begin position="22"/>
        <end position="161"/>
    </location>
</feature>
<evidence type="ECO:0000256" key="1">
    <source>
        <dbReference type="ARBA" id="ARBA00004479"/>
    </source>
</evidence>
<dbReference type="Proteomes" id="UP001217089">
    <property type="component" value="Unassembled WGS sequence"/>
</dbReference>
<feature type="signal peptide" evidence="8">
    <location>
        <begin position="1"/>
        <end position="21"/>
    </location>
</feature>
<sequence length="161" mass="18365">MQNTGILSICLSMLQIVYISSERILGEERTDDFDFDGIPGANHEFKIEVAAGSEECFYQKVPKGGNIHINYEVLKGGDRLLDVYQSITDVQTAINDVKTHQAHSRMNVIKDWYLITGNNSYVMKWSILQCVVIFFTYGMTTYFVRRLFRTPVVTPTAKPRA</sequence>
<reference evidence="10 11" key="1">
    <citation type="submission" date="2022-12" db="EMBL/GenBank/DDBJ databases">
        <title>Chromosome-level genome of Tegillarca granosa.</title>
        <authorList>
            <person name="Kim J."/>
        </authorList>
    </citation>
    <scope>NUCLEOTIDE SEQUENCE [LARGE SCALE GENOMIC DNA]</scope>
    <source>
        <strain evidence="10">Teg-2019</strain>
        <tissue evidence="10">Adductor muscle</tissue>
    </source>
</reference>
<proteinExistence type="inferred from homology"/>
<dbReference type="EMBL" id="JARBDR010000141">
    <property type="protein sequence ID" value="KAJ8320814.1"/>
    <property type="molecule type" value="Genomic_DNA"/>
</dbReference>
<dbReference type="InterPro" id="IPR015720">
    <property type="entry name" value="Emp24-like"/>
</dbReference>
<dbReference type="Pfam" id="PF01105">
    <property type="entry name" value="EMP24_GP25L"/>
    <property type="match status" value="1"/>
</dbReference>
<accession>A0ABQ9FU82</accession>
<evidence type="ECO:0000256" key="3">
    <source>
        <dbReference type="ARBA" id="ARBA00022692"/>
    </source>
</evidence>
<comment type="subcellular location">
    <subcellularLocation>
        <location evidence="1">Membrane</location>
        <topology evidence="1">Single-pass type I membrane protein</topology>
    </subcellularLocation>
</comment>
<dbReference type="PANTHER" id="PTHR22811">
    <property type="entry name" value="TRANSMEMBRANE EMP24 DOMAIN-CONTAINING PROTEIN"/>
    <property type="match status" value="1"/>
</dbReference>
<keyword evidence="4 8" id="KW-0732">Signal</keyword>
<keyword evidence="6 7" id="KW-0472">Membrane</keyword>
<name>A0ABQ9FU82_TEGGR</name>
<evidence type="ECO:0000313" key="11">
    <source>
        <dbReference type="Proteomes" id="UP001217089"/>
    </source>
</evidence>
<comment type="similarity">
    <text evidence="2">Belongs to the EMP24/GP25L family.</text>
</comment>
<evidence type="ECO:0000259" key="9">
    <source>
        <dbReference type="Pfam" id="PF01105"/>
    </source>
</evidence>
<evidence type="ECO:0000256" key="4">
    <source>
        <dbReference type="ARBA" id="ARBA00022729"/>
    </source>
</evidence>
<gene>
    <name evidence="10" type="ORF">KUTeg_002401</name>
</gene>
<keyword evidence="11" id="KW-1185">Reference proteome</keyword>
<feature type="transmembrane region" description="Helical" evidence="7">
    <location>
        <begin position="125"/>
        <end position="144"/>
    </location>
</feature>
<evidence type="ECO:0000256" key="6">
    <source>
        <dbReference type="ARBA" id="ARBA00023136"/>
    </source>
</evidence>
<evidence type="ECO:0000256" key="5">
    <source>
        <dbReference type="ARBA" id="ARBA00022989"/>
    </source>
</evidence>
<comment type="caution">
    <text evidence="10">The sequence shown here is derived from an EMBL/GenBank/DDBJ whole genome shotgun (WGS) entry which is preliminary data.</text>
</comment>
<keyword evidence="3 7" id="KW-0812">Transmembrane</keyword>
<dbReference type="InterPro" id="IPR009038">
    <property type="entry name" value="GOLD_dom"/>
</dbReference>